<feature type="transmembrane region" description="Helical" evidence="7">
    <location>
        <begin position="148"/>
        <end position="166"/>
    </location>
</feature>
<sequence>MVLHSATNTSPIRCDFPQRKTLYLPQSPLLGLCPCASDSHLCRFRRRRRGVVVKNVGWALFQAQACINGGNPPHQFSGGAAAAGRGAKNIVLKRFSDEELNRPSTSDSSINAGNYYSTSFGEDPIVNKLRSQLGVIHPIPSPAINRSVFGLFALFFFVGVVFDKVWTWRKTDERSGGSKPGSRQKVPTGLSLFLEKDLQRKESVEWVNMVLGKLWKVYRGGLENWLIGLLQPVIDNLKKPDYVQRVEIKQFSLGDEPLSVRSVERRTSRRANDLHKVIENGWMNVSRLLELLLRASKGCKRVISTGMNIYQIGLRYTGGARMLLLLSLNFGILPIVVPVGVRDFDIDGELWVKLRLIPTEPWVGAVSWAFVSLPKIKFELSPFRLFNLMGRSSNLFLMLFSVMVLGEIFSNTTLAIKHLCRFLTKLLTEDLPKLFVRPNKIVLDFQKGKAVGPVPKDSKSGETQEGKTDPYVILRLGDQVVRSKRNSQTTVIGPPGEPIWNQDFDMLVSDPKKNKLSIEVKDSLGFTDLTVGTAEIDLGSLKDTVPADRIVVLRGGWTPFGNGSVGEILLRLTYKAYVEDEEDERSDKVLANTEASKDDLSDSDESDIAIPEKRAEEYIIAADNDSFMNVLAALLVSEEFRGIVASDTTNNKPPGDGANNGVSEPNNGTSVSGQQTPANDSGGSQGSTLFWLAIVTSITVLIALNMGTSGLWRLNKAEKEKSGRCRAAILLVNVLLFGRAMFFRLYILLSIQI</sequence>
<dbReference type="PROSITE" id="PS50004">
    <property type="entry name" value="C2"/>
    <property type="match status" value="1"/>
</dbReference>
<dbReference type="Gene3D" id="2.60.40.150">
    <property type="entry name" value="C2 domain"/>
    <property type="match status" value="1"/>
</dbReference>
<feature type="region of interest" description="Disordered" evidence="6">
    <location>
        <begin position="646"/>
        <end position="682"/>
    </location>
</feature>
<evidence type="ECO:0000313" key="11">
    <source>
        <dbReference type="Proteomes" id="UP000298416"/>
    </source>
</evidence>
<dbReference type="SUPFAM" id="SSF49562">
    <property type="entry name" value="C2 domain (Calcium/lipid-binding domain, CaLB)"/>
    <property type="match status" value="1"/>
</dbReference>
<dbReference type="GO" id="GO:0016020">
    <property type="term" value="C:membrane"/>
    <property type="evidence" value="ECO:0007669"/>
    <property type="project" value="UniProtKB-SubCell"/>
</dbReference>
<dbReference type="Pfam" id="PF00168">
    <property type="entry name" value="C2"/>
    <property type="match status" value="1"/>
</dbReference>
<dbReference type="AlphaFoldDB" id="A0A8X9A1W5"/>
<keyword evidence="2" id="KW-0813">Transport</keyword>
<dbReference type="CDD" id="cd21669">
    <property type="entry name" value="SMP_SF"/>
    <property type="match status" value="1"/>
</dbReference>
<dbReference type="GO" id="GO:0008289">
    <property type="term" value="F:lipid binding"/>
    <property type="evidence" value="ECO:0007669"/>
    <property type="project" value="UniProtKB-KW"/>
</dbReference>
<dbReference type="PANTHER" id="PTHR47261">
    <property type="entry name" value="CALCIUM-DEPENDENT LIPID-BINDING (CALB DOMAIN) FAMILY PROTEIN"/>
    <property type="match status" value="1"/>
</dbReference>
<reference evidence="10" key="1">
    <citation type="submission" date="2018-01" db="EMBL/GenBank/DDBJ databases">
        <authorList>
            <person name="Mao J.F."/>
        </authorList>
    </citation>
    <scope>NUCLEOTIDE SEQUENCE</scope>
    <source>
        <strain evidence="10">Huo1</strain>
        <tissue evidence="10">Leaf</tissue>
    </source>
</reference>
<evidence type="ECO:0000256" key="3">
    <source>
        <dbReference type="ARBA" id="ARBA00023055"/>
    </source>
</evidence>
<keyword evidence="7" id="KW-0812">Transmembrane</keyword>
<evidence type="ECO:0000259" key="8">
    <source>
        <dbReference type="PROSITE" id="PS50004"/>
    </source>
</evidence>
<dbReference type="Pfam" id="PF25669">
    <property type="entry name" value="SMP_MUG190-like"/>
    <property type="match status" value="1"/>
</dbReference>
<evidence type="ECO:0000256" key="4">
    <source>
        <dbReference type="ARBA" id="ARBA00023121"/>
    </source>
</evidence>
<feature type="transmembrane region" description="Helical" evidence="7">
    <location>
        <begin position="689"/>
        <end position="707"/>
    </location>
</feature>
<dbReference type="EMBL" id="PNBA02000004">
    <property type="protein sequence ID" value="KAG6426662.1"/>
    <property type="molecule type" value="Genomic_DNA"/>
</dbReference>
<evidence type="ECO:0000313" key="10">
    <source>
        <dbReference type="EMBL" id="KAG6426662.1"/>
    </source>
</evidence>
<evidence type="ECO:0000256" key="6">
    <source>
        <dbReference type="SAM" id="MobiDB-lite"/>
    </source>
</evidence>
<accession>A0A8X9A1W5</accession>
<feature type="compositionally biased region" description="Polar residues" evidence="6">
    <location>
        <begin position="660"/>
        <end position="682"/>
    </location>
</feature>
<name>A0A8X9A1W5_SALSN</name>
<keyword evidence="7" id="KW-1133">Transmembrane helix</keyword>
<evidence type="ECO:0000259" key="9">
    <source>
        <dbReference type="PROSITE" id="PS51847"/>
    </source>
</evidence>
<keyword evidence="3" id="KW-0445">Lipid transport</keyword>
<dbReference type="InterPro" id="IPR031468">
    <property type="entry name" value="SMP_LBD"/>
</dbReference>
<evidence type="ECO:0000256" key="7">
    <source>
        <dbReference type="SAM" id="Phobius"/>
    </source>
</evidence>
<dbReference type="SMART" id="SM00239">
    <property type="entry name" value="C2"/>
    <property type="match status" value="1"/>
</dbReference>
<comment type="caution">
    <text evidence="10">The sequence shown here is derived from an EMBL/GenBank/DDBJ whole genome shotgun (WGS) entry which is preliminary data.</text>
</comment>
<dbReference type="InterPro" id="IPR000008">
    <property type="entry name" value="C2_dom"/>
</dbReference>
<keyword evidence="11" id="KW-1185">Reference proteome</keyword>
<evidence type="ECO:0000256" key="2">
    <source>
        <dbReference type="ARBA" id="ARBA00022448"/>
    </source>
</evidence>
<protein>
    <submittedName>
        <fullName evidence="10">Uncharacterized protein</fullName>
    </submittedName>
</protein>
<feature type="domain" description="C2" evidence="8">
    <location>
        <begin position="437"/>
        <end position="551"/>
    </location>
</feature>
<feature type="transmembrane region" description="Helical" evidence="7">
    <location>
        <begin position="728"/>
        <end position="749"/>
    </location>
</feature>
<feature type="domain" description="SMP-LTD" evidence="9">
    <location>
        <begin position="200"/>
        <end position="446"/>
    </location>
</feature>
<feature type="transmembrane region" description="Helical" evidence="7">
    <location>
        <begin position="395"/>
        <end position="416"/>
    </location>
</feature>
<evidence type="ECO:0000256" key="5">
    <source>
        <dbReference type="ARBA" id="ARBA00023136"/>
    </source>
</evidence>
<comment type="subcellular location">
    <subcellularLocation>
        <location evidence="1">Membrane</location>
    </subcellularLocation>
</comment>
<feature type="transmembrane region" description="Helical" evidence="7">
    <location>
        <begin position="322"/>
        <end position="341"/>
    </location>
</feature>
<keyword evidence="5 7" id="KW-0472">Membrane</keyword>
<feature type="region of interest" description="Disordered" evidence="6">
    <location>
        <begin position="583"/>
        <end position="608"/>
    </location>
</feature>
<dbReference type="PANTHER" id="PTHR47261:SF2">
    <property type="entry name" value="CALCIUM-DEPENDENT LIPID-BINDING (CALB DOMAIN) FAMILY PROTEIN"/>
    <property type="match status" value="1"/>
</dbReference>
<dbReference type="GO" id="GO:0006869">
    <property type="term" value="P:lipid transport"/>
    <property type="evidence" value="ECO:0007669"/>
    <property type="project" value="UniProtKB-KW"/>
</dbReference>
<organism evidence="10">
    <name type="scientific">Salvia splendens</name>
    <name type="common">Scarlet sage</name>
    <dbReference type="NCBI Taxonomy" id="180675"/>
    <lineage>
        <taxon>Eukaryota</taxon>
        <taxon>Viridiplantae</taxon>
        <taxon>Streptophyta</taxon>
        <taxon>Embryophyta</taxon>
        <taxon>Tracheophyta</taxon>
        <taxon>Spermatophyta</taxon>
        <taxon>Magnoliopsida</taxon>
        <taxon>eudicotyledons</taxon>
        <taxon>Gunneridae</taxon>
        <taxon>Pentapetalae</taxon>
        <taxon>asterids</taxon>
        <taxon>lamiids</taxon>
        <taxon>Lamiales</taxon>
        <taxon>Lamiaceae</taxon>
        <taxon>Nepetoideae</taxon>
        <taxon>Mentheae</taxon>
        <taxon>Salviinae</taxon>
        <taxon>Salvia</taxon>
        <taxon>Salvia subgen. Calosphace</taxon>
        <taxon>core Calosphace</taxon>
    </lineage>
</organism>
<keyword evidence="4" id="KW-0446">Lipid-binding</keyword>
<dbReference type="Proteomes" id="UP000298416">
    <property type="component" value="Unassembled WGS sequence"/>
</dbReference>
<dbReference type="InterPro" id="IPR035892">
    <property type="entry name" value="C2_domain_sf"/>
</dbReference>
<gene>
    <name evidence="10" type="ORF">SASPL_110889</name>
</gene>
<dbReference type="PROSITE" id="PS51847">
    <property type="entry name" value="SMP"/>
    <property type="match status" value="1"/>
</dbReference>
<proteinExistence type="predicted"/>
<reference evidence="10" key="2">
    <citation type="submission" date="2020-08" db="EMBL/GenBank/DDBJ databases">
        <title>Plant Genome Project.</title>
        <authorList>
            <person name="Zhang R.-G."/>
        </authorList>
    </citation>
    <scope>NUCLEOTIDE SEQUENCE</scope>
    <source>
        <strain evidence="10">Huo1</strain>
        <tissue evidence="10">Leaf</tissue>
    </source>
</reference>
<feature type="transmembrane region" description="Helical" evidence="7">
    <location>
        <begin position="356"/>
        <end position="374"/>
    </location>
</feature>
<dbReference type="CDD" id="cd00030">
    <property type="entry name" value="C2"/>
    <property type="match status" value="1"/>
</dbReference>
<evidence type="ECO:0000256" key="1">
    <source>
        <dbReference type="ARBA" id="ARBA00004370"/>
    </source>
</evidence>